<gene>
    <name evidence="6" type="ORF">SAMN02745110_00395</name>
</gene>
<organism evidence="6 7">
    <name type="scientific">Eubacterium ruminantium</name>
    <dbReference type="NCBI Taxonomy" id="42322"/>
    <lineage>
        <taxon>Bacteria</taxon>
        <taxon>Bacillati</taxon>
        <taxon>Bacillota</taxon>
        <taxon>Clostridia</taxon>
        <taxon>Eubacteriales</taxon>
        <taxon>Eubacteriaceae</taxon>
        <taxon>Eubacterium</taxon>
    </lineage>
</organism>
<evidence type="ECO:0000256" key="3">
    <source>
        <dbReference type="ARBA" id="ARBA00022741"/>
    </source>
</evidence>
<dbReference type="InterPro" id="IPR003593">
    <property type="entry name" value="AAA+_ATPase"/>
</dbReference>
<dbReference type="Pfam" id="PF00005">
    <property type="entry name" value="ABC_tran"/>
    <property type="match status" value="1"/>
</dbReference>
<dbReference type="GO" id="GO:0016887">
    <property type="term" value="F:ATP hydrolysis activity"/>
    <property type="evidence" value="ECO:0007669"/>
    <property type="project" value="InterPro"/>
</dbReference>
<reference evidence="6 7" key="1">
    <citation type="submission" date="2017-02" db="EMBL/GenBank/DDBJ databases">
        <authorList>
            <person name="Peterson S.W."/>
        </authorList>
    </citation>
    <scope>NUCLEOTIDE SEQUENCE [LARGE SCALE GENOMIC DNA]</scope>
    <source>
        <strain evidence="6 7">ATCC 17233</strain>
    </source>
</reference>
<protein>
    <submittedName>
        <fullName evidence="6">ABC-2 type transport system ATP-binding protein</fullName>
    </submittedName>
</protein>
<dbReference type="GO" id="GO:0005524">
    <property type="term" value="F:ATP binding"/>
    <property type="evidence" value="ECO:0007669"/>
    <property type="project" value="UniProtKB-KW"/>
</dbReference>
<dbReference type="SMART" id="SM00382">
    <property type="entry name" value="AAA"/>
    <property type="match status" value="1"/>
</dbReference>
<keyword evidence="2" id="KW-0813">Transport</keyword>
<dbReference type="EMBL" id="FUXA01000004">
    <property type="protein sequence ID" value="SJZ42147.1"/>
    <property type="molecule type" value="Genomic_DNA"/>
</dbReference>
<dbReference type="AlphaFoldDB" id="A0A1T4KIG9"/>
<accession>A0A1T4KIG9</accession>
<dbReference type="InterPro" id="IPR025302">
    <property type="entry name" value="DrrA1/2-like_C"/>
</dbReference>
<dbReference type="PROSITE" id="PS50893">
    <property type="entry name" value="ABC_TRANSPORTER_2"/>
    <property type="match status" value="1"/>
</dbReference>
<feature type="domain" description="ABC transporter" evidence="5">
    <location>
        <begin position="2"/>
        <end position="230"/>
    </location>
</feature>
<proteinExistence type="inferred from homology"/>
<dbReference type="Gene3D" id="3.40.50.300">
    <property type="entry name" value="P-loop containing nucleotide triphosphate hydrolases"/>
    <property type="match status" value="1"/>
</dbReference>
<dbReference type="Proteomes" id="UP000189857">
    <property type="component" value="Unassembled WGS sequence"/>
</dbReference>
<dbReference type="PANTHER" id="PTHR43335:SF11">
    <property type="entry name" value="ABC TRANSPORTER RELATED"/>
    <property type="match status" value="1"/>
</dbReference>
<dbReference type="InterPro" id="IPR003439">
    <property type="entry name" value="ABC_transporter-like_ATP-bd"/>
</dbReference>
<evidence type="ECO:0000256" key="1">
    <source>
        <dbReference type="ARBA" id="ARBA00005417"/>
    </source>
</evidence>
<dbReference type="OrthoDB" id="9804819at2"/>
<dbReference type="PANTHER" id="PTHR43335">
    <property type="entry name" value="ABC TRANSPORTER, ATP-BINDING PROTEIN"/>
    <property type="match status" value="1"/>
</dbReference>
<keyword evidence="3" id="KW-0547">Nucleotide-binding</keyword>
<name>A0A1T4KIG9_9FIRM</name>
<evidence type="ECO:0000259" key="5">
    <source>
        <dbReference type="PROSITE" id="PS50893"/>
    </source>
</evidence>
<evidence type="ECO:0000313" key="6">
    <source>
        <dbReference type="EMBL" id="SJZ42147.1"/>
    </source>
</evidence>
<dbReference type="Pfam" id="PF13732">
    <property type="entry name" value="DrrA1-3_C"/>
    <property type="match status" value="1"/>
</dbReference>
<evidence type="ECO:0000256" key="2">
    <source>
        <dbReference type="ARBA" id="ARBA00022448"/>
    </source>
</evidence>
<evidence type="ECO:0000313" key="7">
    <source>
        <dbReference type="Proteomes" id="UP000189857"/>
    </source>
</evidence>
<keyword evidence="7" id="KW-1185">Reference proteome</keyword>
<evidence type="ECO:0000256" key="4">
    <source>
        <dbReference type="ARBA" id="ARBA00022840"/>
    </source>
</evidence>
<dbReference type="RefSeq" id="WP_078786076.1">
    <property type="nucleotide sequence ID" value="NZ_FMTO01000003.1"/>
</dbReference>
<dbReference type="SUPFAM" id="SSF52540">
    <property type="entry name" value="P-loop containing nucleoside triphosphate hydrolases"/>
    <property type="match status" value="1"/>
</dbReference>
<sequence length="301" mass="33966">MLKISGLKKSFGDKEVIKGLDMHIPSHSIFGLAGRNGAGKTTVMKMILGLIKADEGEIYVGDEKVVFGNTPTNRFVGYLPDVPEFYSFMNAREYLRFCGEITGLPKNEIKDRSEELLEKVGLAEEKHRIKGYSRGMKQRLGIAQALLGRPKLLICDEPTSALDPVGRKDVLDILSSVKDETSVIFSTHILTDVERICTDIAFLSDGVIKLSGKTDEIRDRYRSEELYIEYDAISDKVKEKLLKKFNDAVSGEDINNNMKFDMSKGEYAELIYFIADNNIMIHKMERIEPSFEDIFLEVTGE</sequence>
<comment type="similarity">
    <text evidence="1">Belongs to the ABC transporter superfamily.</text>
</comment>
<dbReference type="InterPro" id="IPR027417">
    <property type="entry name" value="P-loop_NTPase"/>
</dbReference>
<keyword evidence="4 6" id="KW-0067">ATP-binding</keyword>